<dbReference type="Proteomes" id="UP000605970">
    <property type="component" value="Unassembled WGS sequence"/>
</dbReference>
<organism evidence="2 3">
    <name type="scientific">Meloidogyne graminicola</name>
    <dbReference type="NCBI Taxonomy" id="189291"/>
    <lineage>
        <taxon>Eukaryota</taxon>
        <taxon>Metazoa</taxon>
        <taxon>Ecdysozoa</taxon>
        <taxon>Nematoda</taxon>
        <taxon>Chromadorea</taxon>
        <taxon>Rhabditida</taxon>
        <taxon>Tylenchina</taxon>
        <taxon>Tylenchomorpha</taxon>
        <taxon>Tylenchoidea</taxon>
        <taxon>Meloidogynidae</taxon>
        <taxon>Meloidogyninae</taxon>
        <taxon>Meloidogyne</taxon>
    </lineage>
</organism>
<feature type="region of interest" description="Disordered" evidence="1">
    <location>
        <begin position="22"/>
        <end position="48"/>
    </location>
</feature>
<accession>A0A8S9Z962</accession>
<protein>
    <submittedName>
        <fullName evidence="2">Uncharacterized protein</fullName>
    </submittedName>
</protein>
<evidence type="ECO:0000313" key="2">
    <source>
        <dbReference type="EMBL" id="KAF7626048.1"/>
    </source>
</evidence>
<comment type="caution">
    <text evidence="2">The sequence shown here is derived from an EMBL/GenBank/DDBJ whole genome shotgun (WGS) entry which is preliminary data.</text>
</comment>
<reference evidence="2" key="1">
    <citation type="journal article" date="2020" name="Ecol. Evol.">
        <title>Genome structure and content of the rice root-knot nematode (Meloidogyne graminicola).</title>
        <authorList>
            <person name="Phan N.T."/>
            <person name="Danchin E.G.J."/>
            <person name="Klopp C."/>
            <person name="Perfus-Barbeoch L."/>
            <person name="Kozlowski D.K."/>
            <person name="Koutsovoulos G.D."/>
            <person name="Lopez-Roques C."/>
            <person name="Bouchez O."/>
            <person name="Zahm M."/>
            <person name="Besnard G."/>
            <person name="Bellafiore S."/>
        </authorList>
    </citation>
    <scope>NUCLEOTIDE SEQUENCE</scope>
    <source>
        <strain evidence="2">VN-18</strain>
    </source>
</reference>
<evidence type="ECO:0000256" key="1">
    <source>
        <dbReference type="SAM" id="MobiDB-lite"/>
    </source>
</evidence>
<evidence type="ECO:0000313" key="3">
    <source>
        <dbReference type="Proteomes" id="UP000605970"/>
    </source>
</evidence>
<proteinExistence type="predicted"/>
<name>A0A8S9Z962_9BILA</name>
<dbReference type="OrthoDB" id="5888689at2759"/>
<sequence>MSVIPPMCNPIYANIVVKQMENNNNNSSTGNAKINVGNSSVPQKTEKTSVKLIPKSLSRASFENLLKDQSLTSMKASASTAMGFLSNFDPTKLFNFPNIHNH</sequence>
<gene>
    <name evidence="2" type="ORF">Mgra_00009763</name>
</gene>
<dbReference type="AlphaFoldDB" id="A0A8S9Z962"/>
<dbReference type="EMBL" id="JABEBT010000182">
    <property type="protein sequence ID" value="KAF7626048.1"/>
    <property type="molecule type" value="Genomic_DNA"/>
</dbReference>
<keyword evidence="3" id="KW-1185">Reference proteome</keyword>
<feature type="compositionally biased region" description="Polar residues" evidence="1">
    <location>
        <begin position="29"/>
        <end position="43"/>
    </location>
</feature>